<dbReference type="HOGENOM" id="CLU_240798_0_0_9"/>
<dbReference type="PANTHER" id="PTHR10030">
    <property type="entry name" value="ALPHA-L-FUCOSIDASE"/>
    <property type="match status" value="1"/>
</dbReference>
<dbReference type="SUPFAM" id="SSF49785">
    <property type="entry name" value="Galactose-binding domain-like"/>
    <property type="match status" value="2"/>
</dbReference>
<dbReference type="EMBL" id="ACEC01000062">
    <property type="protein sequence ID" value="EEG30453.1"/>
    <property type="molecule type" value="Genomic_DNA"/>
</dbReference>
<dbReference type="InterPro" id="IPR016286">
    <property type="entry name" value="FUC_metazoa-typ"/>
</dbReference>
<dbReference type="EC" id="3.2.1.51" evidence="3"/>
<dbReference type="GO" id="GO:0006004">
    <property type="term" value="P:fucose metabolic process"/>
    <property type="evidence" value="ECO:0007669"/>
    <property type="project" value="InterPro"/>
</dbReference>
<comment type="similarity">
    <text evidence="2">Belongs to the glycosyl hydrolase 29 family.</text>
</comment>
<dbReference type="InterPro" id="IPR000933">
    <property type="entry name" value="Glyco_hydro_29"/>
</dbReference>
<dbReference type="Gene3D" id="3.20.20.80">
    <property type="entry name" value="Glycosidases"/>
    <property type="match status" value="1"/>
</dbReference>
<name>C0EDG7_9FIRM</name>
<feature type="chain" id="PRO_5002897817" description="alpha-L-fucosidase" evidence="7">
    <location>
        <begin position="42"/>
        <end position="1679"/>
    </location>
</feature>
<dbReference type="PANTHER" id="PTHR10030:SF37">
    <property type="entry name" value="ALPHA-L-FUCOSIDASE-RELATED"/>
    <property type="match status" value="1"/>
</dbReference>
<dbReference type="InterPro" id="IPR008979">
    <property type="entry name" value="Galactose-bd-like_sf"/>
</dbReference>
<feature type="domain" description="F5/8 type C" evidence="8">
    <location>
        <begin position="1172"/>
        <end position="1271"/>
    </location>
</feature>
<sequence length="1679" mass="185703">MKKEKTMKQKRMNFSRMGKTLVAALLSAALLLPTVGTAVQASDILSSQTETVQVIRPYITGMETVGTELKGMYTYYDVNGRPEAGSSFRWLRCDTKLGVYTEIPGATGSNYTLTPEDAGKYIRFEVTPRTSDEAGSAQQSWMIGPVLTAEQYERIDNRFDNDNDFMANVNSIQSDIASRLANAVYFTVDSEGLHGSEVFYKNNVQGDFDPSTKPVVQDGTVYAPAAFFTLLLDAEAPDVEATTIDGATYYNLKQAAAVLDKQMWSGDEQQSEIANFQMEHLGQGLIVLSDTEAIFDPVTDRDLIDEACNMLYTLRATEEQMQWFRDAKYGMFLHWDPSSQIGVEISWDRKAFRPADIGSSYYNAIDPEYDTLGQTFNPTEYNPDEWMQLAKEAGMKYVVLTTKHHASYSNFFSDYDNHTIKETPYNQDIVEKYVAAAKKAGLKVGFYYSARDWYNPNYLTADHHRYLEYYFGQIQELMTNYGDIDVMWFDSIGTSSLNQWDPRTLLRRMKQINPDVIVNNRYTAVLAGYDKSPYDVNGDWYTPEHRLGGFDSSRPWESCMTVTEAPGGGWSYRPNGRVKSVEESVKYLINNVVNDGNLLYNIGPMPNGKLNETHADVFRQVGKWLEPYKEAIYNTRGGPYQNPQWGGSTYRTDENGLETIYLHVTPLLKGYTPSGNSLQIDAPGNGQTYSSASLVKDGKEVQLTYNEDGILLTLPEGESWDAYDTVIRLTPDIAATLASKISQAQSYADSLTSELLATVRQIVENQVAEAKQVLDSGETSRYTEQLGLLNNCVQYARSAEALADAVVSAEQKMESVAVGTNPWECPQYLYDSLQNNISAAKSLLDAADSTAAQFDKSASALNTAVESLNDLMNSLVITFTPDQGRVDNGTTFSMSQSWQELNIRYTLDGSEPDVSSAIYQGEQLTIPAGIMTVKAALFDANGKKVGATCKHTYLNTENVQNLSPLASSVQASSIYSESYTGAKACDGNMNTRWATPDGTITATLELQFDSPQTVNTAQIQEYLDSGETTRISKFAIEYWQDGGWKQAYTGDKVGANKVFSFAEFTSDRVRLNIESCMNVTIWEFSLFQLEDSVGVTADKTNLRPNETAQLAVSGQLADGKPITPEMIEDVTYHTDRDDLVSIDETGKLRIKEFSDEISFAVWADVTFNGKTVTTEKLSFKASVLGENLALGKTASASSVYGGGFEAPKAVDGNDRTRWASKVSSSYWFEVDFGKEEQVNNIAFQVYSDRSDPVNYEVYTDFKIQYLKDGTWMDAYDSSSMTHQITYPVYNGTESYNNVWIDSSGTVKSTDYLVSFDTVTASKIRLFSDNTKKDPSIIEFGAYYVPEQAIVDKSGLDAAIQQAAEYEGKESEYTADSWAALCTALETANTVFDDPDADQETVDAAATALQEAIDGLVKREPVETNKTILKKVLDYAVQAKAGEEYANVIASVKASFDAALLAADRVYQDAAASQAEVDRAWMDLLSEIHKLGFQAGDKTQLELLLSYAKTIDLTNYVQQGQAEYTAALAAAQVCFEDGDALTNEVNLAAQQLLDAMMNLRLKADKSILEELLVRSGRIDTTLYSAETIDSFLQAKKEAERVFADSESTQQAVDSAADNLERALERLLPLEAPAIQGHQGNSTSANGSPKTGDPFSVACILLLAASGSVLLKKKQRPDSNK</sequence>
<accession>C0EDG7</accession>
<keyword evidence="5" id="KW-0378">Hydrolase</keyword>
<proteinExistence type="inferred from homology"/>
<dbReference type="Pfam" id="PF07554">
    <property type="entry name" value="FIVAR"/>
    <property type="match status" value="4"/>
</dbReference>
<dbReference type="Pfam" id="PF00754">
    <property type="entry name" value="F5_F8_type_C"/>
    <property type="match status" value="2"/>
</dbReference>
<gene>
    <name evidence="9" type="ORF">CLOSTMETH_01894</name>
</gene>
<evidence type="ECO:0000259" key="8">
    <source>
        <dbReference type="PROSITE" id="PS50022"/>
    </source>
</evidence>
<dbReference type="InterPro" id="IPR059177">
    <property type="entry name" value="GH29D-like_dom"/>
</dbReference>
<protein>
    <recommendedName>
        <fullName evidence="3">alpha-L-fucosidase</fullName>
        <ecNumber evidence="3">3.2.1.51</ecNumber>
    </recommendedName>
</protein>
<keyword evidence="10" id="KW-1185">Reference proteome</keyword>
<dbReference type="STRING" id="537013.CLOSTMETH_01894"/>
<dbReference type="InterPro" id="IPR057739">
    <property type="entry name" value="Glyco_hydro_29_N"/>
</dbReference>
<evidence type="ECO:0000256" key="1">
    <source>
        <dbReference type="ARBA" id="ARBA00004071"/>
    </source>
</evidence>
<comment type="caution">
    <text evidence="9">The sequence shown here is derived from an EMBL/GenBank/DDBJ whole genome shotgun (WGS) entry which is preliminary data.</text>
</comment>
<dbReference type="InterPro" id="IPR056284">
    <property type="entry name" value="AIR9-like_A9"/>
</dbReference>
<dbReference type="GO" id="GO:0005764">
    <property type="term" value="C:lysosome"/>
    <property type="evidence" value="ECO:0007669"/>
    <property type="project" value="TreeGrafter"/>
</dbReference>
<dbReference type="eggNOG" id="COG1196">
    <property type="taxonomic scope" value="Bacteria"/>
</dbReference>
<dbReference type="PROSITE" id="PS50022">
    <property type="entry name" value="FA58C_3"/>
    <property type="match status" value="2"/>
</dbReference>
<dbReference type="eggNOG" id="COG2273">
    <property type="taxonomic scope" value="Bacteria"/>
</dbReference>
<keyword evidence="6" id="KW-0326">Glycosidase</keyword>
<reference evidence="9 10" key="1">
    <citation type="submission" date="2009-01" db="EMBL/GenBank/DDBJ databases">
        <authorList>
            <person name="Fulton L."/>
            <person name="Clifton S."/>
            <person name="Fulton B."/>
            <person name="Xu J."/>
            <person name="Minx P."/>
            <person name="Pepin K.H."/>
            <person name="Johnson M."/>
            <person name="Bhonagiri V."/>
            <person name="Nash W.E."/>
            <person name="Mardis E.R."/>
            <person name="Wilson R.K."/>
        </authorList>
    </citation>
    <scope>NUCLEOTIDE SEQUENCE [LARGE SCALE GENOMIC DNA]</scope>
    <source>
        <strain evidence="9 10">DSM 5476</strain>
    </source>
</reference>
<dbReference type="GO" id="GO:0016139">
    <property type="term" value="P:glycoside catabolic process"/>
    <property type="evidence" value="ECO:0007669"/>
    <property type="project" value="TreeGrafter"/>
</dbReference>
<evidence type="ECO:0000313" key="10">
    <source>
        <dbReference type="Proteomes" id="UP000003340"/>
    </source>
</evidence>
<dbReference type="SUPFAM" id="SSF51445">
    <property type="entry name" value="(Trans)glycosidases"/>
    <property type="match status" value="1"/>
</dbReference>
<keyword evidence="4 7" id="KW-0732">Signal</keyword>
<dbReference type="InterPro" id="IPR017853">
    <property type="entry name" value="GH"/>
</dbReference>
<dbReference type="Pfam" id="PF23197">
    <property type="entry name" value="IG_AIR9"/>
    <property type="match status" value="1"/>
</dbReference>
<feature type="signal peptide" evidence="7">
    <location>
        <begin position="1"/>
        <end position="41"/>
    </location>
</feature>
<dbReference type="Pfam" id="PF01120">
    <property type="entry name" value="Alpha_L_fucos"/>
    <property type="match status" value="1"/>
</dbReference>
<organism evidence="9 10">
    <name type="scientific">[Clostridium] methylpentosum DSM 5476</name>
    <dbReference type="NCBI Taxonomy" id="537013"/>
    <lineage>
        <taxon>Bacteria</taxon>
        <taxon>Bacillati</taxon>
        <taxon>Bacillota</taxon>
        <taxon>Clostridia</taxon>
        <taxon>Eubacteriales</taxon>
        <taxon>Oscillospiraceae</taxon>
        <taxon>Oscillospiraceae incertae sedis</taxon>
    </lineage>
</organism>
<dbReference type="Proteomes" id="UP000003340">
    <property type="component" value="Unassembled WGS sequence"/>
</dbReference>
<feature type="domain" description="F5/8 type C" evidence="8">
    <location>
        <begin position="949"/>
        <end position="1044"/>
    </location>
</feature>
<evidence type="ECO:0000256" key="4">
    <source>
        <dbReference type="ARBA" id="ARBA00022729"/>
    </source>
</evidence>
<dbReference type="Pfam" id="PF13290">
    <property type="entry name" value="CHB_HEX_C_1"/>
    <property type="match status" value="1"/>
</dbReference>
<comment type="function">
    <text evidence="1">Alpha-L-fucosidase is responsible for hydrolyzing the alpha-1,6-linked fucose joined to the reducing-end N-acetylglucosamine of the carbohydrate moieties of glycoproteins.</text>
</comment>
<dbReference type="SMART" id="SM00812">
    <property type="entry name" value="Alpha_L_fucos"/>
    <property type="match status" value="1"/>
</dbReference>
<dbReference type="InterPro" id="IPR000421">
    <property type="entry name" value="FA58C"/>
</dbReference>
<evidence type="ECO:0000256" key="6">
    <source>
        <dbReference type="ARBA" id="ARBA00023295"/>
    </source>
</evidence>
<dbReference type="Gene3D" id="2.60.40.2700">
    <property type="match status" value="1"/>
</dbReference>
<dbReference type="Gene3D" id="2.60.120.260">
    <property type="entry name" value="Galactose-binding domain-like"/>
    <property type="match status" value="2"/>
</dbReference>
<evidence type="ECO:0000256" key="7">
    <source>
        <dbReference type="SAM" id="SignalP"/>
    </source>
</evidence>
<evidence type="ECO:0000256" key="3">
    <source>
        <dbReference type="ARBA" id="ARBA00012662"/>
    </source>
</evidence>
<dbReference type="Gene3D" id="1.20.1270.90">
    <property type="entry name" value="AF1782-like"/>
    <property type="match status" value="3"/>
</dbReference>
<dbReference type="PRINTS" id="PR00741">
    <property type="entry name" value="GLHYDRLASE29"/>
</dbReference>
<dbReference type="eggNOG" id="COG3669">
    <property type="taxonomic scope" value="Bacteria"/>
</dbReference>
<dbReference type="GO" id="GO:0004560">
    <property type="term" value="F:alpha-L-fucosidase activity"/>
    <property type="evidence" value="ECO:0007669"/>
    <property type="project" value="InterPro"/>
</dbReference>
<evidence type="ECO:0000256" key="2">
    <source>
        <dbReference type="ARBA" id="ARBA00007951"/>
    </source>
</evidence>
<evidence type="ECO:0000256" key="5">
    <source>
        <dbReference type="ARBA" id="ARBA00022801"/>
    </source>
</evidence>
<reference evidence="9 10" key="2">
    <citation type="submission" date="2009-02" db="EMBL/GenBank/DDBJ databases">
        <title>Draft genome sequence of Clostridium methylpentosum (DSM 5476).</title>
        <authorList>
            <person name="Sudarsanam P."/>
            <person name="Ley R."/>
            <person name="Guruge J."/>
            <person name="Turnbaugh P.J."/>
            <person name="Mahowald M."/>
            <person name="Liep D."/>
            <person name="Gordon J."/>
        </authorList>
    </citation>
    <scope>NUCLEOTIDE SEQUENCE [LARGE SCALE GENOMIC DNA]</scope>
    <source>
        <strain evidence="9 10">DSM 5476</strain>
    </source>
</reference>
<evidence type="ECO:0000313" key="9">
    <source>
        <dbReference type="EMBL" id="EEG30453.1"/>
    </source>
</evidence>